<dbReference type="InterPro" id="IPR045851">
    <property type="entry name" value="AMP-bd_C_sf"/>
</dbReference>
<dbReference type="InterPro" id="IPR020845">
    <property type="entry name" value="AMP-binding_CS"/>
</dbReference>
<dbReference type="PROSITE" id="PS00455">
    <property type="entry name" value="AMP_BINDING"/>
    <property type="match status" value="1"/>
</dbReference>
<feature type="region of interest" description="Disordered" evidence="1">
    <location>
        <begin position="501"/>
        <end position="527"/>
    </location>
</feature>
<dbReference type="Gene3D" id="3.40.50.12780">
    <property type="entry name" value="N-terminal domain of ligase-like"/>
    <property type="match status" value="1"/>
</dbReference>
<dbReference type="InterPro" id="IPR011004">
    <property type="entry name" value="Trimer_LpxA-like_sf"/>
</dbReference>
<dbReference type="Pfam" id="PF13193">
    <property type="entry name" value="AMP-binding_C"/>
    <property type="match status" value="1"/>
</dbReference>
<dbReference type="InterPro" id="IPR010071">
    <property type="entry name" value="AA_adenyl_dom"/>
</dbReference>
<dbReference type="Gene3D" id="2.160.10.10">
    <property type="entry name" value="Hexapeptide repeat proteins"/>
    <property type="match status" value="2"/>
</dbReference>
<dbReference type="SUPFAM" id="SSF56801">
    <property type="entry name" value="Acetyl-CoA synthetase-like"/>
    <property type="match status" value="1"/>
</dbReference>
<proteinExistence type="predicted"/>
<gene>
    <name evidence="4" type="ORF">SAMN05660657_05562</name>
</gene>
<dbReference type="Pfam" id="PF14602">
    <property type="entry name" value="Hexapep_2"/>
    <property type="match status" value="2"/>
</dbReference>
<evidence type="ECO:0000256" key="2">
    <source>
        <dbReference type="SAM" id="Phobius"/>
    </source>
</evidence>
<feature type="transmembrane region" description="Helical" evidence="2">
    <location>
        <begin position="629"/>
        <end position="650"/>
    </location>
</feature>
<accession>A0A1I7DAZ2</accession>
<dbReference type="CDD" id="cd05930">
    <property type="entry name" value="A_NRPS"/>
    <property type="match status" value="1"/>
</dbReference>
<dbReference type="Gene3D" id="3.30.300.30">
    <property type="match status" value="1"/>
</dbReference>
<dbReference type="PANTHER" id="PTHR45527">
    <property type="entry name" value="NONRIBOSOMAL PEPTIDE SYNTHETASE"/>
    <property type="match status" value="1"/>
</dbReference>
<dbReference type="InterPro" id="IPR001451">
    <property type="entry name" value="Hexapep"/>
</dbReference>
<feature type="compositionally biased region" description="Polar residues" evidence="1">
    <location>
        <begin position="1"/>
        <end position="12"/>
    </location>
</feature>
<dbReference type="STRING" id="1296565.SAMN05660657_05562"/>
<dbReference type="GO" id="GO:0043041">
    <property type="term" value="P:amino acid activation for nonribosomal peptide biosynthetic process"/>
    <property type="evidence" value="ECO:0007669"/>
    <property type="project" value="TreeGrafter"/>
</dbReference>
<feature type="transmembrane region" description="Helical" evidence="2">
    <location>
        <begin position="712"/>
        <end position="732"/>
    </location>
</feature>
<dbReference type="RefSeq" id="WP_093585007.1">
    <property type="nucleotide sequence ID" value="NZ_FPBA01000043.1"/>
</dbReference>
<dbReference type="Pfam" id="PF00501">
    <property type="entry name" value="AMP-binding"/>
    <property type="match status" value="1"/>
</dbReference>
<dbReference type="Pfam" id="PF00550">
    <property type="entry name" value="PP-binding"/>
    <property type="match status" value="1"/>
</dbReference>
<keyword evidence="5" id="KW-1185">Reference proteome</keyword>
<dbReference type="NCBIfam" id="TIGR02353">
    <property type="entry name" value="NRPS_term_dom"/>
    <property type="match status" value="1"/>
</dbReference>
<reference evidence="5" key="1">
    <citation type="submission" date="2016-10" db="EMBL/GenBank/DDBJ databases">
        <authorList>
            <person name="Varghese N."/>
            <person name="Submissions S."/>
        </authorList>
    </citation>
    <scope>NUCLEOTIDE SEQUENCE [LARGE SCALE GENOMIC DNA]</scope>
    <source>
        <strain evidence="5">DSM 46136</strain>
    </source>
</reference>
<dbReference type="Gene3D" id="1.10.1200.10">
    <property type="entry name" value="ACP-like"/>
    <property type="match status" value="1"/>
</dbReference>
<evidence type="ECO:0000259" key="3">
    <source>
        <dbReference type="PROSITE" id="PS50075"/>
    </source>
</evidence>
<dbReference type="EMBL" id="FPBA01000043">
    <property type="protein sequence ID" value="SFU08806.1"/>
    <property type="molecule type" value="Genomic_DNA"/>
</dbReference>
<feature type="transmembrane region" description="Helical" evidence="2">
    <location>
        <begin position="662"/>
        <end position="684"/>
    </location>
</feature>
<dbReference type="Proteomes" id="UP000199546">
    <property type="component" value="Unassembled WGS sequence"/>
</dbReference>
<dbReference type="InterPro" id="IPR042099">
    <property type="entry name" value="ANL_N_sf"/>
</dbReference>
<dbReference type="InterPro" id="IPR036736">
    <property type="entry name" value="ACP-like_sf"/>
</dbReference>
<dbReference type="SUPFAM" id="SSF47336">
    <property type="entry name" value="ACP-like"/>
    <property type="match status" value="1"/>
</dbReference>
<dbReference type="PROSITE" id="PS50075">
    <property type="entry name" value="CARRIER"/>
    <property type="match status" value="1"/>
</dbReference>
<dbReference type="InterPro" id="IPR012728">
    <property type="entry name" value="Pls/PosA_C"/>
</dbReference>
<keyword evidence="2" id="KW-1133">Transmembrane helix</keyword>
<dbReference type="OrthoDB" id="2472181at2"/>
<evidence type="ECO:0000313" key="5">
    <source>
        <dbReference type="Proteomes" id="UP000199546"/>
    </source>
</evidence>
<feature type="transmembrane region" description="Helical" evidence="2">
    <location>
        <begin position="863"/>
        <end position="888"/>
    </location>
</feature>
<feature type="transmembrane region" description="Helical" evidence="2">
    <location>
        <begin position="1152"/>
        <end position="1174"/>
    </location>
</feature>
<feature type="region of interest" description="Disordered" evidence="1">
    <location>
        <begin position="1"/>
        <end position="20"/>
    </location>
</feature>
<feature type="domain" description="Carrier" evidence="3">
    <location>
        <begin position="525"/>
        <end position="602"/>
    </location>
</feature>
<dbReference type="PANTHER" id="PTHR45527:SF1">
    <property type="entry name" value="FATTY ACID SYNTHASE"/>
    <property type="match status" value="1"/>
</dbReference>
<dbReference type="GO" id="GO:0031177">
    <property type="term" value="F:phosphopantetheine binding"/>
    <property type="evidence" value="ECO:0007669"/>
    <property type="project" value="TreeGrafter"/>
</dbReference>
<keyword evidence="2" id="KW-0812">Transmembrane</keyword>
<name>A0A1I7DAZ2_9ACTN</name>
<feature type="transmembrane region" description="Helical" evidence="2">
    <location>
        <begin position="908"/>
        <end position="930"/>
    </location>
</feature>
<feature type="transmembrane region" description="Helical" evidence="2">
    <location>
        <begin position="1121"/>
        <end position="1146"/>
    </location>
</feature>
<dbReference type="SUPFAM" id="SSF51161">
    <property type="entry name" value="Trimeric LpxA-like enzymes"/>
    <property type="match status" value="3"/>
</dbReference>
<dbReference type="GO" id="GO:0044550">
    <property type="term" value="P:secondary metabolite biosynthetic process"/>
    <property type="evidence" value="ECO:0007669"/>
    <property type="project" value="TreeGrafter"/>
</dbReference>
<evidence type="ECO:0000313" key="4">
    <source>
        <dbReference type="EMBL" id="SFU08806.1"/>
    </source>
</evidence>
<dbReference type="GO" id="GO:0005737">
    <property type="term" value="C:cytoplasm"/>
    <property type="evidence" value="ECO:0007669"/>
    <property type="project" value="TreeGrafter"/>
</dbReference>
<dbReference type="InterPro" id="IPR025110">
    <property type="entry name" value="AMP-bd_C"/>
</dbReference>
<organism evidence="4 5">
    <name type="scientific">Geodermatophilus amargosae</name>
    <dbReference type="NCBI Taxonomy" id="1296565"/>
    <lineage>
        <taxon>Bacteria</taxon>
        <taxon>Bacillati</taxon>
        <taxon>Actinomycetota</taxon>
        <taxon>Actinomycetes</taxon>
        <taxon>Geodermatophilales</taxon>
        <taxon>Geodermatophilaceae</taxon>
        <taxon>Geodermatophilus</taxon>
    </lineage>
</organism>
<dbReference type="InterPro" id="IPR009081">
    <property type="entry name" value="PP-bd_ACP"/>
</dbReference>
<dbReference type="NCBIfam" id="TIGR01733">
    <property type="entry name" value="AA-adenyl-dom"/>
    <property type="match status" value="1"/>
</dbReference>
<keyword evidence="2" id="KW-0472">Membrane</keyword>
<dbReference type="InterPro" id="IPR000873">
    <property type="entry name" value="AMP-dep_synth/lig_dom"/>
</dbReference>
<protein>
    <recommendedName>
        <fullName evidence="3">Carrier domain-containing protein</fullName>
    </recommendedName>
</protein>
<sequence length="1333" mass="143602">MTTSDITTNPVHTDTGPEPGLATGLAVYAGGPAPRRRTLWDILEETAASFPRAPAIDDGRSILDYSELLEEVGHLRARLESAKVGQGDRVGVRVASGTADLYVAILAVLSVGAAYVPVDMDDPDDRVELVFSEAAVCAVIGGGREVTPRLGRPTGAGAGRPRPEDDAWVIFTSGTTGKPKGVAVTHRNAAAFVDAEANLFLRADPLGPGDRVLAGLSVAFDASCEEMWLAWRSGACLVPAPRALMKTGPELCTWLLQRRISVVSTVPTLASMWPADALGGIRLLILGGEACPAELATRLVRSGAEVWNTYGPTEATVVSSAARLAASGPVRIGLPLDGWQLAVLDSCSGEPVSWGEVGELVIGGVGMARYLDAKKDNVKFPPVPALGWNRGYRSGDLVRADRQGLVYIGRVDSQVKIRGYRIEPSEIESVLMEFPGVAQAAVGTHEPRPGILELVGYYSLRPGTKALDQQGVRDQLRRRLPAHMVPVHLEQLAEIPTLGSGKVDRKRLPAPSRKWQASPTRPGADPADATERALADALAGVLGVERVPVDSHFFDDLGANSLSIAHFCARARETAELPPVSAKDVYLHPTVRGLAATLSNAAPPVVEATQAGPEVEQPSRTARYVLCGVLQLLVFLTQILFVAAFVDFGFRWLSPATGLTDAYLRTVAFDVVAFTLLCGLPVAAKWTLVGRWRQQDIPIWSLAYVRFWLVKTLIRTSPLALFTGSPLYVLYLRALGARIGRRVVILSRTVPVCTDLLSIGDDTVIRADASFTGYSARSGRIQTGPVTLGSGVLVGQHAVLAPGVTLGDGAQLGHASALYGGQAVPAGERWHGSPAQRTDVDYRRVQPLPCGPLRPLLFGTLQLAVLLLVFLPFALVLAMLLLSSFPALEDLGRSGGASLATGDFYRDGLVASTVLFCGGILAGLAVAVTVPRLMNQALVPGRTYALYGLHHWLHRLIRRLTNVPFHLQLTGDSSYVVHYLRALGYHLPDVEQTGSNFGSSLRHETPYLVRVGRGTQVSDAVAFINADYSSTSFQLVPVSIGARSFLGNSIAYPSDARVGDNCLIGNKTMIPLDGPVREGVGLLGSPCFEIPRSVERDGKFEHLRTGEEFRRSLAAKNRHNLATMGLFLAVRWFLYFVLTLFAMAAWDLYDRFGLLSVAAATAAAGLFTVIYNIAVERLLVARHRLHPQVSSIYEPYFWRHERYWKLQTADHTLPLLNGTPFKGLAWRLLGVRGGRRLFDDGCAMTERQLVSIGDDCTLNAGSVVQCHSMEDGTFRSDHTTIGARCTLDVGAFVHYGVKIEDNVVIETDSFLMKGSQVACGSRWGGNPARETAR</sequence>
<evidence type="ECO:0000256" key="1">
    <source>
        <dbReference type="SAM" id="MobiDB-lite"/>
    </source>
</evidence>